<dbReference type="Gene3D" id="3.40.50.11720">
    <property type="entry name" value="3-Deoxy-D-manno-octulosonic-acid transferase, N-terminal domain"/>
    <property type="match status" value="1"/>
</dbReference>
<comment type="subcellular location">
    <subcellularLocation>
        <location evidence="8">Cell membrane</location>
    </subcellularLocation>
</comment>
<keyword evidence="11" id="KW-1185">Reference proteome</keyword>
<evidence type="ECO:0000313" key="11">
    <source>
        <dbReference type="Proteomes" id="UP000266118"/>
    </source>
</evidence>
<keyword evidence="4 8" id="KW-0808">Transferase</keyword>
<comment type="catalytic activity">
    <reaction evidence="6 8">
        <text>lipid IVA (E. coli) + CMP-3-deoxy-beta-D-manno-octulosonate = alpha-Kdo-(2-&gt;6)-lipid IVA (E. coli) + CMP + H(+)</text>
        <dbReference type="Rhea" id="RHEA:28066"/>
        <dbReference type="ChEBI" id="CHEBI:15378"/>
        <dbReference type="ChEBI" id="CHEBI:58603"/>
        <dbReference type="ChEBI" id="CHEBI:60364"/>
        <dbReference type="ChEBI" id="CHEBI:60377"/>
        <dbReference type="ChEBI" id="CHEBI:85987"/>
        <dbReference type="EC" id="2.4.99.12"/>
    </reaction>
</comment>
<evidence type="ECO:0000256" key="6">
    <source>
        <dbReference type="ARBA" id="ARBA00049183"/>
    </source>
</evidence>
<accession>A0A386HMK8</accession>
<name>A0A386HMK8_9BACT</name>
<dbReference type="PANTHER" id="PTHR42755">
    <property type="entry name" value="3-DEOXY-MANNO-OCTULOSONATE CYTIDYLYLTRANSFERASE"/>
    <property type="match status" value="1"/>
</dbReference>
<comment type="similarity">
    <text evidence="8">Belongs to the glycosyltransferase group 1 family.</text>
</comment>
<keyword evidence="8" id="KW-1003">Cell membrane</keyword>
<comment type="function">
    <text evidence="8">Involved in lipopolysaccharide (LPS) biosynthesis. Catalyzes the transfer of 3-deoxy-D-manno-octulosonate (Kdo) residue(s) from CMP-Kdo to lipid IV(A), the tetraacyldisaccharide-1,4'-bisphosphate precursor of lipid A.</text>
</comment>
<dbReference type="KEGG" id="ark:D6B99_04115"/>
<evidence type="ECO:0000256" key="3">
    <source>
        <dbReference type="ARBA" id="ARBA00019077"/>
    </source>
</evidence>
<evidence type="ECO:0000256" key="1">
    <source>
        <dbReference type="ARBA" id="ARBA00004713"/>
    </source>
</evidence>
<dbReference type="GO" id="GO:0043842">
    <property type="term" value="F:Kdo transferase activity"/>
    <property type="evidence" value="ECO:0007669"/>
    <property type="project" value="UniProtKB-EC"/>
</dbReference>
<dbReference type="EC" id="2.4.99.12" evidence="2 8"/>
<dbReference type="UniPathway" id="UPA00958"/>
<dbReference type="RefSeq" id="WP_119985380.1">
    <property type="nucleotide sequence ID" value="NZ_CP032489.1"/>
</dbReference>
<keyword evidence="8" id="KW-1133">Transmembrane helix</keyword>
<evidence type="ECO:0000256" key="8">
    <source>
        <dbReference type="RuleBase" id="RU365103"/>
    </source>
</evidence>
<gene>
    <name evidence="10" type="ORF">D6B99_04115</name>
</gene>
<dbReference type="GO" id="GO:0005886">
    <property type="term" value="C:plasma membrane"/>
    <property type="evidence" value="ECO:0007669"/>
    <property type="project" value="UniProtKB-SubCell"/>
</dbReference>
<dbReference type="EMBL" id="CP032489">
    <property type="protein sequence ID" value="AYD46869.1"/>
    <property type="molecule type" value="Genomic_DNA"/>
</dbReference>
<protein>
    <recommendedName>
        <fullName evidence="3 8">3-deoxy-D-manno-octulosonic acid transferase</fullName>
        <shortName evidence="8">Kdo transferase</shortName>
        <ecNumber evidence="2 8">2.4.99.12</ecNumber>
    </recommendedName>
    <alternativeName>
        <fullName evidence="5 8">Lipid IV(A) 3-deoxy-D-manno-octulosonic acid transferase</fullName>
    </alternativeName>
</protein>
<keyword evidence="8" id="KW-0472">Membrane</keyword>
<evidence type="ECO:0000313" key="10">
    <source>
        <dbReference type="EMBL" id="AYD46869.1"/>
    </source>
</evidence>
<keyword evidence="8" id="KW-0448">Lipopolysaccharide biosynthesis</keyword>
<feature type="domain" description="3-deoxy-D-manno-octulosonic-acid transferase N-terminal" evidence="9">
    <location>
        <begin position="39"/>
        <end position="208"/>
    </location>
</feature>
<dbReference type="OrthoDB" id="9789797at2"/>
<keyword evidence="8" id="KW-0812">Transmembrane</keyword>
<evidence type="ECO:0000256" key="7">
    <source>
        <dbReference type="PIRSR" id="PIRSR639901-1"/>
    </source>
</evidence>
<dbReference type="Proteomes" id="UP000266118">
    <property type="component" value="Chromosome"/>
</dbReference>
<reference evidence="10 11" key="1">
    <citation type="submission" date="2018-09" db="EMBL/GenBank/DDBJ databases">
        <title>Arachidicoccus sp. nov., a bacterium isolated from soil.</title>
        <authorList>
            <person name="Weon H.-Y."/>
            <person name="Kwon S.-W."/>
            <person name="Lee S.A."/>
        </authorList>
    </citation>
    <scope>NUCLEOTIDE SEQUENCE [LARGE SCALE GENOMIC DNA]</scope>
    <source>
        <strain evidence="10 11">KIS59-12</strain>
    </source>
</reference>
<dbReference type="InterPro" id="IPR039901">
    <property type="entry name" value="Kdotransferase"/>
</dbReference>
<dbReference type="InterPro" id="IPR038107">
    <property type="entry name" value="Glycos_transf_N_sf"/>
</dbReference>
<dbReference type="AlphaFoldDB" id="A0A386HMK8"/>
<evidence type="ECO:0000259" key="9">
    <source>
        <dbReference type="Pfam" id="PF04413"/>
    </source>
</evidence>
<dbReference type="Pfam" id="PF04413">
    <property type="entry name" value="Glycos_transf_N"/>
    <property type="match status" value="1"/>
</dbReference>
<dbReference type="GO" id="GO:0009244">
    <property type="term" value="P:lipopolysaccharide core region biosynthetic process"/>
    <property type="evidence" value="ECO:0007669"/>
    <property type="project" value="UniProtKB-UniRule"/>
</dbReference>
<evidence type="ECO:0000256" key="5">
    <source>
        <dbReference type="ARBA" id="ARBA00031445"/>
    </source>
</evidence>
<feature type="transmembrane region" description="Helical" evidence="8">
    <location>
        <begin position="6"/>
        <end position="24"/>
    </location>
</feature>
<dbReference type="SUPFAM" id="SSF53756">
    <property type="entry name" value="UDP-Glycosyltransferase/glycogen phosphorylase"/>
    <property type="match status" value="1"/>
</dbReference>
<dbReference type="Gene3D" id="3.40.50.2000">
    <property type="entry name" value="Glycogen Phosphorylase B"/>
    <property type="match status" value="1"/>
</dbReference>
<dbReference type="GO" id="GO:0009245">
    <property type="term" value="P:lipid A biosynthetic process"/>
    <property type="evidence" value="ECO:0007669"/>
    <property type="project" value="TreeGrafter"/>
</dbReference>
<dbReference type="InterPro" id="IPR007507">
    <property type="entry name" value="Glycos_transf_N"/>
</dbReference>
<evidence type="ECO:0000256" key="2">
    <source>
        <dbReference type="ARBA" id="ARBA00012621"/>
    </source>
</evidence>
<sequence length="416" mass="48468">MNLFFYRLFIFLYAIGVNIASLFNRKARLWKLGRIKLFKRLRKALKPNTSPVIWFHCASLGEFEQGRPLLEKLKLQHPSHKILLTFFSPSGYEVHKNYALADYVFYLPLDGEINARKFLSIVDPRLVVFVKYEFWYFYLRQIKEKQIPLILVSAIFRENQPFFKWYGGLHRMMLQYFSHIFIQDTASKELLKSIQITNTTICGDTRVDRVLEIANNWQSIERIEDFCNNHPVIVAGSTWDEDDEVLNHYVNKNIETRFIIAPHEIDEERLRDCLHIYKHAILYSKYLQEKTIDASINTIIIDNIGTLSRLYKYADICFIGGAFGEDGVHNVLEAAVYNKPIVFGPVFDKFLEAIELEACGAAFSVENILELEEALHDLQGNQKLYTNACEAAKKYIHSRAGATQQILQYIEDNILK</sequence>
<proteinExistence type="inferred from homology"/>
<dbReference type="PANTHER" id="PTHR42755:SF1">
    <property type="entry name" value="3-DEOXY-D-MANNO-OCTULOSONIC ACID TRANSFERASE, MITOCHONDRIAL-RELATED"/>
    <property type="match status" value="1"/>
</dbReference>
<organism evidence="10 11">
    <name type="scientific">Arachidicoccus soli</name>
    <dbReference type="NCBI Taxonomy" id="2341117"/>
    <lineage>
        <taxon>Bacteria</taxon>
        <taxon>Pseudomonadati</taxon>
        <taxon>Bacteroidota</taxon>
        <taxon>Chitinophagia</taxon>
        <taxon>Chitinophagales</taxon>
        <taxon>Chitinophagaceae</taxon>
        <taxon>Arachidicoccus</taxon>
    </lineage>
</organism>
<feature type="active site" description="Proton acceptor" evidence="7">
    <location>
        <position position="62"/>
    </location>
</feature>
<comment type="pathway">
    <text evidence="1 8">Bacterial outer membrane biogenesis; LPS core biosynthesis.</text>
</comment>
<evidence type="ECO:0000256" key="4">
    <source>
        <dbReference type="ARBA" id="ARBA00022679"/>
    </source>
</evidence>